<evidence type="ECO:0000313" key="2">
    <source>
        <dbReference type="EMBL" id="TFK04411.1"/>
    </source>
</evidence>
<feature type="compositionally biased region" description="Polar residues" evidence="1">
    <location>
        <begin position="131"/>
        <end position="144"/>
    </location>
</feature>
<name>A0A4D9E187_9SAUR</name>
<sequence>MERSKSQALGSKPLVTRVAGTDPWGKMAFSGAQAACCRSQLSSIYPSSLQETMPHPILPPGSFGTYQTSQNGSWPRQLIQPAFSPPTPHIHSASDLPQDPPASRQSISAALHNPRVPKRQATRPTGIPVSQLRTSLSLSEQMCPTSVGEGKNTPMTSAPSHHAGEM</sequence>
<gene>
    <name evidence="2" type="ORF">DR999_PMT13136</name>
</gene>
<organism evidence="2 3">
    <name type="scientific">Platysternon megacephalum</name>
    <name type="common">big-headed turtle</name>
    <dbReference type="NCBI Taxonomy" id="55544"/>
    <lineage>
        <taxon>Eukaryota</taxon>
        <taxon>Metazoa</taxon>
        <taxon>Chordata</taxon>
        <taxon>Craniata</taxon>
        <taxon>Vertebrata</taxon>
        <taxon>Euteleostomi</taxon>
        <taxon>Archelosauria</taxon>
        <taxon>Testudinata</taxon>
        <taxon>Testudines</taxon>
        <taxon>Cryptodira</taxon>
        <taxon>Durocryptodira</taxon>
        <taxon>Testudinoidea</taxon>
        <taxon>Platysternidae</taxon>
        <taxon>Platysternon</taxon>
    </lineage>
</organism>
<dbReference type="Proteomes" id="UP000297703">
    <property type="component" value="Unassembled WGS sequence"/>
</dbReference>
<evidence type="ECO:0000256" key="1">
    <source>
        <dbReference type="SAM" id="MobiDB-lite"/>
    </source>
</evidence>
<protein>
    <submittedName>
        <fullName evidence="2">Protein dpy-30-like protein</fullName>
    </submittedName>
</protein>
<reference evidence="2 3" key="1">
    <citation type="submission" date="2019-04" db="EMBL/GenBank/DDBJ databases">
        <title>Draft genome of the big-headed turtle Platysternon megacephalum.</title>
        <authorList>
            <person name="Gong S."/>
        </authorList>
    </citation>
    <scope>NUCLEOTIDE SEQUENCE [LARGE SCALE GENOMIC DNA]</scope>
    <source>
        <strain evidence="2">DO16091913</strain>
        <tissue evidence="2">Muscle</tissue>
    </source>
</reference>
<evidence type="ECO:0000313" key="3">
    <source>
        <dbReference type="Proteomes" id="UP000297703"/>
    </source>
</evidence>
<feature type="compositionally biased region" description="Polar residues" evidence="1">
    <location>
        <begin position="64"/>
        <end position="74"/>
    </location>
</feature>
<accession>A0A4D9E187</accession>
<dbReference type="AlphaFoldDB" id="A0A4D9E187"/>
<proteinExistence type="predicted"/>
<dbReference type="EMBL" id="QXTE01000139">
    <property type="protein sequence ID" value="TFK04411.1"/>
    <property type="molecule type" value="Genomic_DNA"/>
</dbReference>
<feature type="region of interest" description="Disordered" evidence="1">
    <location>
        <begin position="52"/>
        <end position="166"/>
    </location>
</feature>
<keyword evidence="3" id="KW-1185">Reference proteome</keyword>
<reference evidence="2 3" key="2">
    <citation type="submission" date="2019-04" db="EMBL/GenBank/DDBJ databases">
        <title>The genome sequence of big-headed turtle.</title>
        <authorList>
            <person name="Gong S."/>
        </authorList>
    </citation>
    <scope>NUCLEOTIDE SEQUENCE [LARGE SCALE GENOMIC DNA]</scope>
    <source>
        <strain evidence="2">DO16091913</strain>
        <tissue evidence="2">Muscle</tissue>
    </source>
</reference>
<comment type="caution">
    <text evidence="2">The sequence shown here is derived from an EMBL/GenBank/DDBJ whole genome shotgun (WGS) entry which is preliminary data.</text>
</comment>